<feature type="DNA-binding region" description="OmpR/PhoB-type" evidence="7">
    <location>
        <begin position="125"/>
        <end position="222"/>
    </location>
</feature>
<evidence type="ECO:0000256" key="1">
    <source>
        <dbReference type="ARBA" id="ARBA00022553"/>
    </source>
</evidence>
<dbReference type="KEGG" id="cex:CSE_01430"/>
<dbReference type="GO" id="GO:0000156">
    <property type="term" value="F:phosphorelay response regulator activity"/>
    <property type="evidence" value="ECO:0007669"/>
    <property type="project" value="TreeGrafter"/>
</dbReference>
<evidence type="ECO:0000259" key="9">
    <source>
        <dbReference type="PROSITE" id="PS51755"/>
    </source>
</evidence>
<dbReference type="PROSITE" id="PS51755">
    <property type="entry name" value="OMPR_PHOB"/>
    <property type="match status" value="1"/>
</dbReference>
<keyword evidence="11" id="KW-1185">Reference proteome</keyword>
<dbReference type="GO" id="GO:0006355">
    <property type="term" value="P:regulation of DNA-templated transcription"/>
    <property type="evidence" value="ECO:0007669"/>
    <property type="project" value="InterPro"/>
</dbReference>
<dbReference type="InterPro" id="IPR001789">
    <property type="entry name" value="Sig_transdc_resp-reg_receiver"/>
</dbReference>
<dbReference type="RefSeq" id="WP_014452676.1">
    <property type="nucleotide sequence ID" value="NC_017096.1"/>
</dbReference>
<dbReference type="Pfam" id="PF00072">
    <property type="entry name" value="Response_reg"/>
    <property type="match status" value="1"/>
</dbReference>
<dbReference type="SUPFAM" id="SSF52172">
    <property type="entry name" value="CheY-like"/>
    <property type="match status" value="1"/>
</dbReference>
<dbReference type="GO" id="GO:0032993">
    <property type="term" value="C:protein-DNA complex"/>
    <property type="evidence" value="ECO:0007669"/>
    <property type="project" value="TreeGrafter"/>
</dbReference>
<keyword evidence="1 6" id="KW-0597">Phosphoprotein</keyword>
<dbReference type="SMART" id="SM00448">
    <property type="entry name" value="REC"/>
    <property type="match status" value="1"/>
</dbReference>
<dbReference type="PROSITE" id="PS50110">
    <property type="entry name" value="RESPONSE_REGULATORY"/>
    <property type="match status" value="1"/>
</dbReference>
<dbReference type="Gene3D" id="1.10.10.10">
    <property type="entry name" value="Winged helix-like DNA-binding domain superfamily/Winged helix DNA-binding domain"/>
    <property type="match status" value="1"/>
</dbReference>
<evidence type="ECO:0000313" key="11">
    <source>
        <dbReference type="Proteomes" id="UP000004793"/>
    </source>
</evidence>
<name>A0A7U6JFC0_CALEA</name>
<dbReference type="PANTHER" id="PTHR48111:SF22">
    <property type="entry name" value="REGULATOR OF RPOS"/>
    <property type="match status" value="1"/>
</dbReference>
<evidence type="ECO:0000313" key="10">
    <source>
        <dbReference type="EMBL" id="BAL80269.1"/>
    </source>
</evidence>
<evidence type="ECO:0000256" key="4">
    <source>
        <dbReference type="ARBA" id="ARBA00023125"/>
    </source>
</evidence>
<reference evidence="10 11" key="1">
    <citation type="submission" date="2011-01" db="EMBL/GenBank/DDBJ databases">
        <title>Whole genome sequence of Caldisericum exile AZM16c01.</title>
        <authorList>
            <person name="Narita-Yamada S."/>
            <person name="Kawakoshi A."/>
            <person name="Nakamura S."/>
            <person name="Sasagawa M."/>
            <person name="Fukada J."/>
            <person name="Sekine M."/>
            <person name="Kato Y."/>
            <person name="Fukai R."/>
            <person name="Sasaki K."/>
            <person name="Hanamaki A."/>
            <person name="Narita H."/>
            <person name="Konno Y."/>
            <person name="Mori K."/>
            <person name="Yamazaki S."/>
            <person name="Suzuki K."/>
            <person name="Fujita N."/>
        </authorList>
    </citation>
    <scope>NUCLEOTIDE SEQUENCE [LARGE SCALE GENOMIC DNA]</scope>
    <source>
        <strain evidence="11">DSM 21853 / NBRC 104410 / AZM16c01</strain>
    </source>
</reference>
<keyword evidence="5" id="KW-0804">Transcription</keyword>
<keyword evidence="3" id="KW-0805">Transcription regulation</keyword>
<accession>A0A7U6JFC0</accession>
<feature type="modified residue" description="4-aspartylphosphate" evidence="6">
    <location>
        <position position="52"/>
    </location>
</feature>
<dbReference type="CDD" id="cd00383">
    <property type="entry name" value="trans_reg_C"/>
    <property type="match status" value="1"/>
</dbReference>
<dbReference type="FunFam" id="3.40.50.2300:FF:000002">
    <property type="entry name" value="DNA-binding response regulator PhoP"/>
    <property type="match status" value="1"/>
</dbReference>
<dbReference type="PANTHER" id="PTHR48111">
    <property type="entry name" value="REGULATOR OF RPOS"/>
    <property type="match status" value="1"/>
</dbReference>
<evidence type="ECO:0000256" key="7">
    <source>
        <dbReference type="PROSITE-ProRule" id="PRU01091"/>
    </source>
</evidence>
<dbReference type="Gene3D" id="3.40.50.2300">
    <property type="match status" value="1"/>
</dbReference>
<dbReference type="OrthoDB" id="152576at2"/>
<dbReference type="AlphaFoldDB" id="A0A7U6JFC0"/>
<dbReference type="EMBL" id="AP012051">
    <property type="protein sequence ID" value="BAL80269.1"/>
    <property type="molecule type" value="Genomic_DNA"/>
</dbReference>
<evidence type="ECO:0000256" key="3">
    <source>
        <dbReference type="ARBA" id="ARBA00023015"/>
    </source>
</evidence>
<feature type="domain" description="Response regulatory" evidence="8">
    <location>
        <begin position="2"/>
        <end position="117"/>
    </location>
</feature>
<dbReference type="Gene3D" id="6.10.250.690">
    <property type="match status" value="1"/>
</dbReference>
<dbReference type="Proteomes" id="UP000004793">
    <property type="component" value="Chromosome"/>
</dbReference>
<feature type="domain" description="OmpR/PhoB-type" evidence="9">
    <location>
        <begin position="125"/>
        <end position="222"/>
    </location>
</feature>
<evidence type="ECO:0000259" key="8">
    <source>
        <dbReference type="PROSITE" id="PS50110"/>
    </source>
</evidence>
<protein>
    <submittedName>
        <fullName evidence="10">OmpR family two-component system response regulator</fullName>
    </submittedName>
</protein>
<evidence type="ECO:0000256" key="2">
    <source>
        <dbReference type="ARBA" id="ARBA00023012"/>
    </source>
</evidence>
<dbReference type="InterPro" id="IPR039420">
    <property type="entry name" value="WalR-like"/>
</dbReference>
<dbReference type="SMART" id="SM00862">
    <property type="entry name" value="Trans_reg_C"/>
    <property type="match status" value="1"/>
</dbReference>
<dbReference type="GO" id="GO:0005829">
    <property type="term" value="C:cytosol"/>
    <property type="evidence" value="ECO:0007669"/>
    <property type="project" value="TreeGrafter"/>
</dbReference>
<dbReference type="GO" id="GO:0000976">
    <property type="term" value="F:transcription cis-regulatory region binding"/>
    <property type="evidence" value="ECO:0007669"/>
    <property type="project" value="TreeGrafter"/>
</dbReference>
<keyword evidence="4 7" id="KW-0238">DNA-binding</keyword>
<dbReference type="InterPro" id="IPR036388">
    <property type="entry name" value="WH-like_DNA-bd_sf"/>
</dbReference>
<dbReference type="InterPro" id="IPR011006">
    <property type="entry name" value="CheY-like_superfamily"/>
</dbReference>
<evidence type="ECO:0000256" key="6">
    <source>
        <dbReference type="PROSITE-ProRule" id="PRU00169"/>
    </source>
</evidence>
<dbReference type="InterPro" id="IPR001867">
    <property type="entry name" value="OmpR/PhoB-type_DNA-bd"/>
</dbReference>
<organism evidence="10 11">
    <name type="scientific">Caldisericum exile (strain DSM 21853 / NBRC 104410 / AZM16c01)</name>
    <dbReference type="NCBI Taxonomy" id="511051"/>
    <lineage>
        <taxon>Bacteria</taxon>
        <taxon>Pseudomonadati</taxon>
        <taxon>Caldisericota/Cryosericota group</taxon>
        <taxon>Caldisericota</taxon>
        <taxon>Caldisericia</taxon>
        <taxon>Caldisericales</taxon>
        <taxon>Caldisericaceae</taxon>
        <taxon>Caldisericum</taxon>
    </lineage>
</organism>
<proteinExistence type="predicted"/>
<keyword evidence="2" id="KW-0902">Two-component regulatory system</keyword>
<gene>
    <name evidence="10" type="ordered locus">CSE_01430</name>
</gene>
<evidence type="ECO:0000256" key="5">
    <source>
        <dbReference type="ARBA" id="ARBA00023163"/>
    </source>
</evidence>
<dbReference type="Pfam" id="PF00486">
    <property type="entry name" value="Trans_reg_C"/>
    <property type="match status" value="1"/>
</dbReference>
<sequence>MRILLVEDEKPLANAIKEGLTENNFIVDVAYDGDSALSKIEIEESYDLIILDIMLPKLDGITLLKKIRELKYTMPVLMLTAKGEIETKVKTFGLGGDDYLTKPFDFRELLARVHALLRRTKDVKTSVIKIEDLEIDTEKMIVTRGGKIINLTKKEYQILLYLCMNRGRIVEKRELENHLWDENSTPWSDTLRTHIKNIRRKVDSGFEHKLIKTIPGVGYEIE</sequence>